<dbReference type="SUPFAM" id="SSF51261">
    <property type="entry name" value="Duplicated hybrid motif"/>
    <property type="match status" value="1"/>
</dbReference>
<protein>
    <recommendedName>
        <fullName evidence="2">M23ase beta-sheet core domain-containing protein</fullName>
    </recommendedName>
</protein>
<dbReference type="CDD" id="cd12797">
    <property type="entry name" value="M23_peptidase"/>
    <property type="match status" value="1"/>
</dbReference>
<evidence type="ECO:0000313" key="4">
    <source>
        <dbReference type="Proteomes" id="UP001501599"/>
    </source>
</evidence>
<proteinExistence type="predicted"/>
<dbReference type="RefSeq" id="WP_344343626.1">
    <property type="nucleotide sequence ID" value="NZ_BAAAQT010000006.1"/>
</dbReference>
<dbReference type="Pfam" id="PF01551">
    <property type="entry name" value="Peptidase_M23"/>
    <property type="match status" value="1"/>
</dbReference>
<feature type="domain" description="M23ase beta-sheet core" evidence="2">
    <location>
        <begin position="112"/>
        <end position="214"/>
    </location>
</feature>
<dbReference type="PANTHER" id="PTHR21666:SF289">
    <property type="entry name" value="L-ALA--D-GLU ENDOPEPTIDASE"/>
    <property type="match status" value="1"/>
</dbReference>
<evidence type="ECO:0000313" key="3">
    <source>
        <dbReference type="EMBL" id="GAA2174868.1"/>
    </source>
</evidence>
<name>A0ABN3AU78_9MICO</name>
<comment type="caution">
    <text evidence="3">The sequence shown here is derived from an EMBL/GenBank/DDBJ whole genome shotgun (WGS) entry which is preliminary data.</text>
</comment>
<sequence>MAFALTATIPAMAGPGITDTAELPFSSSASQEVLIDQGRTDVIVERFEFEVRQDLEAAAQLDEAEVQRLEAAQDSESVDDVDGGLSTSYLQTPFPSRSDLPISSPFGPRWGRFHMGVDIPLALGEPIYPIANGVITAVFQGNHPGGGGYMVIVEHNIDGQIYESWYAHMQAGSVDVQEGDVVTLDTLVGAVGSTGNSTGPHLHLEVKNPDDISIDPLRWITTREEILPPAGY</sequence>
<organism evidence="3 4">
    <name type="scientific">Agrococcus versicolor</name>
    <dbReference type="NCBI Taxonomy" id="501482"/>
    <lineage>
        <taxon>Bacteria</taxon>
        <taxon>Bacillati</taxon>
        <taxon>Actinomycetota</taxon>
        <taxon>Actinomycetes</taxon>
        <taxon>Micrococcales</taxon>
        <taxon>Microbacteriaceae</taxon>
        <taxon>Agrococcus</taxon>
    </lineage>
</organism>
<keyword evidence="1" id="KW-0732">Signal</keyword>
<dbReference type="Gene3D" id="2.70.70.10">
    <property type="entry name" value="Glucose Permease (Domain IIA)"/>
    <property type="match status" value="1"/>
</dbReference>
<dbReference type="EMBL" id="BAAAQT010000006">
    <property type="protein sequence ID" value="GAA2174868.1"/>
    <property type="molecule type" value="Genomic_DNA"/>
</dbReference>
<keyword evidence="4" id="KW-1185">Reference proteome</keyword>
<accession>A0ABN3AU78</accession>
<dbReference type="Proteomes" id="UP001501599">
    <property type="component" value="Unassembled WGS sequence"/>
</dbReference>
<gene>
    <name evidence="3" type="ORF">GCM10009846_22470</name>
</gene>
<dbReference type="InterPro" id="IPR011055">
    <property type="entry name" value="Dup_hybrid_motif"/>
</dbReference>
<dbReference type="InterPro" id="IPR050570">
    <property type="entry name" value="Cell_wall_metabolism_enzyme"/>
</dbReference>
<evidence type="ECO:0000259" key="2">
    <source>
        <dbReference type="Pfam" id="PF01551"/>
    </source>
</evidence>
<dbReference type="InterPro" id="IPR016047">
    <property type="entry name" value="M23ase_b-sheet_dom"/>
</dbReference>
<reference evidence="3 4" key="1">
    <citation type="journal article" date="2019" name="Int. J. Syst. Evol. Microbiol.">
        <title>The Global Catalogue of Microorganisms (GCM) 10K type strain sequencing project: providing services to taxonomists for standard genome sequencing and annotation.</title>
        <authorList>
            <consortium name="The Broad Institute Genomics Platform"/>
            <consortium name="The Broad Institute Genome Sequencing Center for Infectious Disease"/>
            <person name="Wu L."/>
            <person name="Ma J."/>
        </authorList>
    </citation>
    <scope>NUCLEOTIDE SEQUENCE [LARGE SCALE GENOMIC DNA]</scope>
    <source>
        <strain evidence="3 4">JCM 16026</strain>
    </source>
</reference>
<dbReference type="PANTHER" id="PTHR21666">
    <property type="entry name" value="PEPTIDASE-RELATED"/>
    <property type="match status" value="1"/>
</dbReference>
<evidence type="ECO:0000256" key="1">
    <source>
        <dbReference type="ARBA" id="ARBA00022729"/>
    </source>
</evidence>